<evidence type="ECO:0000313" key="7">
    <source>
        <dbReference type="Proteomes" id="UP000250744"/>
    </source>
</evidence>
<dbReference type="OrthoDB" id="8416215at2"/>
<evidence type="ECO:0000256" key="1">
    <source>
        <dbReference type="ARBA" id="ARBA00001946"/>
    </source>
</evidence>
<proteinExistence type="predicted"/>
<name>A0A364NJ87_9GAMM</name>
<dbReference type="RefSeq" id="WP_112160028.1">
    <property type="nucleotide sequence ID" value="NZ_QKRX01000012.1"/>
</dbReference>
<dbReference type="NCBIfam" id="TIGR00254">
    <property type="entry name" value="GGDEF"/>
    <property type="match status" value="1"/>
</dbReference>
<dbReference type="PROSITE" id="PS50112">
    <property type="entry name" value="PAS"/>
    <property type="match status" value="1"/>
</dbReference>
<reference evidence="6 7" key="1">
    <citation type="submission" date="2018-06" db="EMBL/GenBank/DDBJ databases">
        <title>Nitrincola tibetense sp. nov., isolated from Lake XuguoCo on Tibetan Plateau.</title>
        <authorList>
            <person name="Xing P."/>
        </authorList>
    </citation>
    <scope>NUCLEOTIDE SEQUENCE [LARGE SCALE GENOMIC DNA]</scope>
    <source>
        <strain evidence="7">xg18</strain>
    </source>
</reference>
<dbReference type="CDD" id="cd01949">
    <property type="entry name" value="GGDEF"/>
    <property type="match status" value="1"/>
</dbReference>
<dbReference type="InterPro" id="IPR035965">
    <property type="entry name" value="PAS-like_dom_sf"/>
</dbReference>
<evidence type="ECO:0000313" key="6">
    <source>
        <dbReference type="EMBL" id="RAU17123.1"/>
    </source>
</evidence>
<comment type="catalytic activity">
    <reaction evidence="3">
        <text>2 GTP = 3',3'-c-di-GMP + 2 diphosphate</text>
        <dbReference type="Rhea" id="RHEA:24898"/>
        <dbReference type="ChEBI" id="CHEBI:33019"/>
        <dbReference type="ChEBI" id="CHEBI:37565"/>
        <dbReference type="ChEBI" id="CHEBI:58805"/>
        <dbReference type="EC" id="2.7.7.65"/>
    </reaction>
</comment>
<dbReference type="Proteomes" id="UP000250744">
    <property type="component" value="Unassembled WGS sequence"/>
</dbReference>
<dbReference type="SUPFAM" id="SSF55073">
    <property type="entry name" value="Nucleotide cyclase"/>
    <property type="match status" value="1"/>
</dbReference>
<dbReference type="Gene3D" id="3.30.70.270">
    <property type="match status" value="1"/>
</dbReference>
<evidence type="ECO:0000259" key="5">
    <source>
        <dbReference type="PROSITE" id="PS50887"/>
    </source>
</evidence>
<evidence type="ECO:0000256" key="2">
    <source>
        <dbReference type="ARBA" id="ARBA00012528"/>
    </source>
</evidence>
<accession>A0A364NJ87</accession>
<dbReference type="PROSITE" id="PS50887">
    <property type="entry name" value="GGDEF"/>
    <property type="match status" value="1"/>
</dbReference>
<protein>
    <recommendedName>
        <fullName evidence="2">diguanylate cyclase</fullName>
        <ecNumber evidence="2">2.7.7.65</ecNumber>
    </recommendedName>
</protein>
<keyword evidence="7" id="KW-1185">Reference proteome</keyword>
<feature type="domain" description="PAS" evidence="4">
    <location>
        <begin position="1"/>
        <end position="62"/>
    </location>
</feature>
<dbReference type="Pfam" id="PF00990">
    <property type="entry name" value="GGDEF"/>
    <property type="match status" value="1"/>
</dbReference>
<sequence>MLVNFFDRIVIPAFFLDVEHKIIGWNPAMEALSGLSRGLMLGSKAQWKAFYSEERPVLADLVLEPDSNAQLELYYSGRYEYCDVVPGAVNATDYFPNMPQGPKWMSFSASAVYDQYGNMCGAVETVLDITEQKHFAALLIKRERHFRELSITDQLTGVYNSRYLHRQLQEELSRSSRSGQVFSICMLDLDNFKNVNDHYGHLAGDDVLQFFANIIKENLRKQDRAFRFGGEEFLILLPDTTTQSAYVVAERIRESLVLRQHFLDTGVKPVTVSIGVTEYKEGDQETTLIGRADNALYRAKAAGKNCTIISA</sequence>
<gene>
    <name evidence="6" type="ORF">DN062_14525</name>
</gene>
<dbReference type="AlphaFoldDB" id="A0A364NJ87"/>
<evidence type="ECO:0000256" key="3">
    <source>
        <dbReference type="ARBA" id="ARBA00034247"/>
    </source>
</evidence>
<dbReference type="Gene3D" id="3.30.450.20">
    <property type="entry name" value="PAS domain"/>
    <property type="match status" value="1"/>
</dbReference>
<dbReference type="EMBL" id="QKRX01000012">
    <property type="protein sequence ID" value="RAU17123.1"/>
    <property type="molecule type" value="Genomic_DNA"/>
</dbReference>
<evidence type="ECO:0000259" key="4">
    <source>
        <dbReference type="PROSITE" id="PS50112"/>
    </source>
</evidence>
<dbReference type="InterPro" id="IPR043128">
    <property type="entry name" value="Rev_trsase/Diguanyl_cyclase"/>
</dbReference>
<comment type="caution">
    <text evidence="6">The sequence shown here is derived from an EMBL/GenBank/DDBJ whole genome shotgun (WGS) entry which is preliminary data.</text>
</comment>
<dbReference type="CDD" id="cd00130">
    <property type="entry name" value="PAS"/>
    <property type="match status" value="1"/>
</dbReference>
<dbReference type="GO" id="GO:0052621">
    <property type="term" value="F:diguanylate cyclase activity"/>
    <property type="evidence" value="ECO:0007669"/>
    <property type="project" value="UniProtKB-EC"/>
</dbReference>
<dbReference type="InterPro" id="IPR000014">
    <property type="entry name" value="PAS"/>
</dbReference>
<dbReference type="EC" id="2.7.7.65" evidence="2"/>
<dbReference type="InterPro" id="IPR050469">
    <property type="entry name" value="Diguanylate_Cyclase"/>
</dbReference>
<dbReference type="SUPFAM" id="SSF55785">
    <property type="entry name" value="PYP-like sensor domain (PAS domain)"/>
    <property type="match status" value="1"/>
</dbReference>
<dbReference type="PANTHER" id="PTHR45138">
    <property type="entry name" value="REGULATORY COMPONENTS OF SENSORY TRANSDUCTION SYSTEM"/>
    <property type="match status" value="1"/>
</dbReference>
<dbReference type="FunFam" id="3.30.70.270:FF:000001">
    <property type="entry name" value="Diguanylate cyclase domain protein"/>
    <property type="match status" value="1"/>
</dbReference>
<dbReference type="InterPro" id="IPR000160">
    <property type="entry name" value="GGDEF_dom"/>
</dbReference>
<feature type="domain" description="GGDEF" evidence="5">
    <location>
        <begin position="180"/>
        <end position="311"/>
    </location>
</feature>
<dbReference type="SMART" id="SM00267">
    <property type="entry name" value="GGDEF"/>
    <property type="match status" value="1"/>
</dbReference>
<dbReference type="InterPro" id="IPR029787">
    <property type="entry name" value="Nucleotide_cyclase"/>
</dbReference>
<dbReference type="PANTHER" id="PTHR45138:SF9">
    <property type="entry name" value="DIGUANYLATE CYCLASE DGCM-RELATED"/>
    <property type="match status" value="1"/>
</dbReference>
<organism evidence="6 7">
    <name type="scientific">Nitrincola tibetensis</name>
    <dbReference type="NCBI Taxonomy" id="2219697"/>
    <lineage>
        <taxon>Bacteria</taxon>
        <taxon>Pseudomonadati</taxon>
        <taxon>Pseudomonadota</taxon>
        <taxon>Gammaproteobacteria</taxon>
        <taxon>Oceanospirillales</taxon>
        <taxon>Oceanospirillaceae</taxon>
        <taxon>Nitrincola</taxon>
    </lineage>
</organism>
<comment type="cofactor">
    <cofactor evidence="1">
        <name>Mg(2+)</name>
        <dbReference type="ChEBI" id="CHEBI:18420"/>
    </cofactor>
</comment>